<dbReference type="AlphaFoldDB" id="A0A8H6GVI1"/>
<feature type="compositionally biased region" description="Polar residues" evidence="1">
    <location>
        <begin position="280"/>
        <end position="292"/>
    </location>
</feature>
<comment type="caution">
    <text evidence="2">The sequence shown here is derived from an EMBL/GenBank/DDBJ whole genome shotgun (WGS) entry which is preliminary data.</text>
</comment>
<feature type="compositionally biased region" description="Basic and acidic residues" evidence="1">
    <location>
        <begin position="124"/>
        <end position="133"/>
    </location>
</feature>
<reference evidence="2 3" key="1">
    <citation type="journal article" date="2020" name="bioRxiv">
        <title>A chromosome-scale genome assembly for the Fusarium oxysporum strain Fo5176 to establish a model Arabidopsis-fungal pathosystem.</title>
        <authorList>
            <person name="Fokkens L."/>
            <person name="Guo L."/>
            <person name="Dora S."/>
            <person name="Wang B."/>
            <person name="Ye K."/>
            <person name="Sanchez-Rodriguez C."/>
            <person name="Croll D."/>
        </authorList>
    </citation>
    <scope>NUCLEOTIDE SEQUENCE [LARGE SCALE GENOMIC DNA]</scope>
    <source>
        <strain evidence="2 3">Fo5176</strain>
    </source>
</reference>
<feature type="compositionally biased region" description="Acidic residues" evidence="1">
    <location>
        <begin position="166"/>
        <end position="188"/>
    </location>
</feature>
<protein>
    <submittedName>
        <fullName evidence="2">Uncharacterized protein</fullName>
    </submittedName>
</protein>
<feature type="compositionally biased region" description="Low complexity" evidence="1">
    <location>
        <begin position="293"/>
        <end position="306"/>
    </location>
</feature>
<evidence type="ECO:0000256" key="1">
    <source>
        <dbReference type="SAM" id="MobiDB-lite"/>
    </source>
</evidence>
<name>A0A8H6GVI1_FUSOX</name>
<feature type="region of interest" description="Disordered" evidence="1">
    <location>
        <begin position="124"/>
        <end position="373"/>
    </location>
</feature>
<feature type="region of interest" description="Disordered" evidence="1">
    <location>
        <begin position="1"/>
        <end position="30"/>
    </location>
</feature>
<dbReference type="Proteomes" id="UP000593570">
    <property type="component" value="Unassembled WGS sequence"/>
</dbReference>
<proteinExistence type="predicted"/>
<accession>A0A8H6GVI1</accession>
<sequence>MTPKLSSARKRGRPSLNGASSSPDYPTQRALHAAQRIHQACGMWPTEFCKGFVPETWGIRLIEGLSALVSLVVAAENVELDEVRHRLKVFATSHPRSDRPRLRKSDIAKVRKWLRRMGIDTKQTRRWNGRADDQVDEDETADSEGTEANSEPIDEIIALGPREDLGEYEDEDKEETEEDPDLTVEEEESAPHERNLWSRNRDIGDIPDDEPMEDTMAANPRSAPAKTNGQSRGSPVASSSGSNAAESSARPRRNFQPPSRLVHDTPQRSIRRPEGPDEQVSASSAVTTPRAFQSSTQPSEPPSSQTMAPLPSAFRNAQGAQRSGVQPLKQTASSVPGNPQTPMSFPATTPQGTTRPPQQPGSQGSATAAQNSPAINTRYEFSKLLGSSRTSKLAASTVSSYQYYFSDLLELSAATESPTIGPTGDEFRASLKAASAALEPHIKSFEELLTSINDEHRRLTAVERSLRLKNDEQVKDHKKAQDALKDVEKSMTTEIKLLRDLEDLCNKYPEDNELRTFLDKRKRTVREHEEVYTIVKSQLDKSTAGLSKTDSDIALVAKRIGQLDAEKAEVMKEKMGIDTAAKRLMFMSRFMEPGWQARLAMVEEALGEEVMRFTF</sequence>
<feature type="compositionally biased region" description="Polar residues" evidence="1">
    <location>
        <begin position="318"/>
        <end position="343"/>
    </location>
</feature>
<evidence type="ECO:0000313" key="3">
    <source>
        <dbReference type="Proteomes" id="UP000593570"/>
    </source>
</evidence>
<feature type="compositionally biased region" description="Basic and acidic residues" evidence="1">
    <location>
        <begin position="189"/>
        <end position="204"/>
    </location>
</feature>
<feature type="compositionally biased region" description="Acidic residues" evidence="1">
    <location>
        <begin position="134"/>
        <end position="145"/>
    </location>
</feature>
<feature type="compositionally biased region" description="Basic and acidic residues" evidence="1">
    <location>
        <begin position="261"/>
        <end position="275"/>
    </location>
</feature>
<evidence type="ECO:0000313" key="2">
    <source>
        <dbReference type="EMBL" id="KAF6525552.1"/>
    </source>
</evidence>
<dbReference type="EMBL" id="JACDXP010000004">
    <property type="protein sequence ID" value="KAF6525552.1"/>
    <property type="molecule type" value="Genomic_DNA"/>
</dbReference>
<feature type="compositionally biased region" description="Low complexity" evidence="1">
    <location>
        <begin position="229"/>
        <end position="248"/>
    </location>
</feature>
<gene>
    <name evidence="2" type="ORF">HZS61_011347</name>
</gene>
<feature type="compositionally biased region" description="Low complexity" evidence="1">
    <location>
        <begin position="346"/>
        <end position="367"/>
    </location>
</feature>
<organism evidence="2 3">
    <name type="scientific">Fusarium oxysporum f. sp. conglutinans</name>
    <dbReference type="NCBI Taxonomy" id="100902"/>
    <lineage>
        <taxon>Eukaryota</taxon>
        <taxon>Fungi</taxon>
        <taxon>Dikarya</taxon>
        <taxon>Ascomycota</taxon>
        <taxon>Pezizomycotina</taxon>
        <taxon>Sordariomycetes</taxon>
        <taxon>Hypocreomycetidae</taxon>
        <taxon>Hypocreales</taxon>
        <taxon>Nectriaceae</taxon>
        <taxon>Fusarium</taxon>
        <taxon>Fusarium oxysporum species complex</taxon>
    </lineage>
</organism>